<gene>
    <name evidence="2" type="ORF">BJX66DRAFT_337042</name>
</gene>
<sequence>MGIYLDIQGVESDRTFTPNEAVKGVVSLKLHRATVISDVTLSLEGTTRTSLIEKGPAFILGNDVPKVADESHQLFRRSKVLFPHPNSPFIARGYTPSEGEYAFPFEISFPLSAECSISQPELRHRETILPPSFEAQAVKAGAHASVIYTLRVELKRRTHLRKVISQEQSLKFLPFDPTAALPSFLGTGYHTRQRGLYISPQGSLGYSETALPILLLEAKLPSPPVLYPRERLPLQLCVRSLPTRIRHVLPVKLQSLLISLRSTTEIAADIHHTSWTSSRRVLELHGLDETISCDRESDVLSEIKPGVIQGVTLPEAAPSFTTCLIEHKHSLEIDATFSLSEPTRLSSIKLVINVEFGTGLYPEDTGDDGDMMPPIPLRRGCIAHLGASDTVDLGRDPPPY</sequence>
<dbReference type="CDD" id="cd22952">
    <property type="entry name" value="ART10-like"/>
    <property type="match status" value="1"/>
</dbReference>
<dbReference type="PANTHER" id="PTHR11188">
    <property type="entry name" value="ARRESTIN DOMAIN CONTAINING PROTEIN"/>
    <property type="match status" value="1"/>
</dbReference>
<protein>
    <recommendedName>
        <fullName evidence="1">Arrestin-like N-terminal domain-containing protein</fullName>
    </recommendedName>
</protein>
<dbReference type="Gene3D" id="2.60.40.640">
    <property type="match status" value="1"/>
</dbReference>
<feature type="domain" description="Arrestin-like N-terminal" evidence="1">
    <location>
        <begin position="6"/>
        <end position="164"/>
    </location>
</feature>
<dbReference type="InterPro" id="IPR014752">
    <property type="entry name" value="Arrestin-like_C"/>
</dbReference>
<reference evidence="2 3" key="1">
    <citation type="submission" date="2024-07" db="EMBL/GenBank/DDBJ databases">
        <title>Section-level genome sequencing and comparative genomics of Aspergillus sections Usti and Cavernicolus.</title>
        <authorList>
            <consortium name="Lawrence Berkeley National Laboratory"/>
            <person name="Nybo J.L."/>
            <person name="Vesth T.C."/>
            <person name="Theobald S."/>
            <person name="Frisvad J.C."/>
            <person name="Larsen T.O."/>
            <person name="Kjaerboelling I."/>
            <person name="Rothschild-Mancinelli K."/>
            <person name="Lyhne E.K."/>
            <person name="Kogle M.E."/>
            <person name="Barry K."/>
            <person name="Clum A."/>
            <person name="Na H."/>
            <person name="Ledsgaard L."/>
            <person name="Lin J."/>
            <person name="Lipzen A."/>
            <person name="Kuo A."/>
            <person name="Riley R."/>
            <person name="Mondo S."/>
            <person name="Labutti K."/>
            <person name="Haridas S."/>
            <person name="Pangalinan J."/>
            <person name="Salamov A.A."/>
            <person name="Simmons B.A."/>
            <person name="Magnuson J.K."/>
            <person name="Chen J."/>
            <person name="Drula E."/>
            <person name="Henrissat B."/>
            <person name="Wiebenga A."/>
            <person name="Lubbers R.J."/>
            <person name="Gomes A.C."/>
            <person name="Makela M.R."/>
            <person name="Stajich J."/>
            <person name="Grigoriev I.V."/>
            <person name="Mortensen U.H."/>
            <person name="De Vries R.P."/>
            <person name="Baker S.E."/>
            <person name="Andersen M.R."/>
        </authorList>
    </citation>
    <scope>NUCLEOTIDE SEQUENCE [LARGE SCALE GENOMIC DNA]</scope>
    <source>
        <strain evidence="2 3">CBS 209.92</strain>
    </source>
</reference>
<dbReference type="InterPro" id="IPR050357">
    <property type="entry name" value="Arrestin_domain-protein"/>
</dbReference>
<evidence type="ECO:0000259" key="1">
    <source>
        <dbReference type="Pfam" id="PF00339"/>
    </source>
</evidence>
<dbReference type="Proteomes" id="UP001610563">
    <property type="component" value="Unassembled WGS sequence"/>
</dbReference>
<accession>A0ABR4G8A4</accession>
<comment type="caution">
    <text evidence="2">The sequence shown here is derived from an EMBL/GenBank/DDBJ whole genome shotgun (WGS) entry which is preliminary data.</text>
</comment>
<keyword evidence="3" id="KW-1185">Reference proteome</keyword>
<name>A0ABR4G8A4_9EURO</name>
<dbReference type="Pfam" id="PF00339">
    <property type="entry name" value="Arrestin_N"/>
    <property type="match status" value="1"/>
</dbReference>
<dbReference type="EMBL" id="JBFTWV010000036">
    <property type="protein sequence ID" value="KAL2795258.1"/>
    <property type="molecule type" value="Genomic_DNA"/>
</dbReference>
<dbReference type="PANTHER" id="PTHR11188:SF166">
    <property type="entry name" value="ARRESTIN (OR S-ANTIGEN), N-TERMINAL DOMAIN PROTEIN (AFU_ORTHOLOGUE AFUA_7G02050)"/>
    <property type="match status" value="1"/>
</dbReference>
<proteinExistence type="predicted"/>
<evidence type="ECO:0000313" key="2">
    <source>
        <dbReference type="EMBL" id="KAL2795258.1"/>
    </source>
</evidence>
<organism evidence="2 3">
    <name type="scientific">Aspergillus keveii</name>
    <dbReference type="NCBI Taxonomy" id="714993"/>
    <lineage>
        <taxon>Eukaryota</taxon>
        <taxon>Fungi</taxon>
        <taxon>Dikarya</taxon>
        <taxon>Ascomycota</taxon>
        <taxon>Pezizomycotina</taxon>
        <taxon>Eurotiomycetes</taxon>
        <taxon>Eurotiomycetidae</taxon>
        <taxon>Eurotiales</taxon>
        <taxon>Aspergillaceae</taxon>
        <taxon>Aspergillus</taxon>
        <taxon>Aspergillus subgen. Nidulantes</taxon>
    </lineage>
</organism>
<evidence type="ECO:0000313" key="3">
    <source>
        <dbReference type="Proteomes" id="UP001610563"/>
    </source>
</evidence>
<dbReference type="InterPro" id="IPR011021">
    <property type="entry name" value="Arrestin-like_N"/>
</dbReference>